<feature type="compositionally biased region" description="Basic and acidic residues" evidence="1">
    <location>
        <begin position="156"/>
        <end position="167"/>
    </location>
</feature>
<organism evidence="2 3">
    <name type="scientific">Acaulospora morrowiae</name>
    <dbReference type="NCBI Taxonomy" id="94023"/>
    <lineage>
        <taxon>Eukaryota</taxon>
        <taxon>Fungi</taxon>
        <taxon>Fungi incertae sedis</taxon>
        <taxon>Mucoromycota</taxon>
        <taxon>Glomeromycotina</taxon>
        <taxon>Glomeromycetes</taxon>
        <taxon>Diversisporales</taxon>
        <taxon>Acaulosporaceae</taxon>
        <taxon>Acaulospora</taxon>
    </lineage>
</organism>
<sequence length="167" mass="18769">MYSVLPAGNDSKTSETDIDFEKKLKEEESRKSQGVKDWQKKHGMQKAKGIKKYYVKVGENLSNDPLQILNDPETRIVDVHYTTDESHTSIVNGILIDYQVGTIGVEVGTGKLDAKVSSSWTNRDFKYSDDMDPDNAPKFVAERIVLTDPNSNTSQKAKELKQVLKDS</sequence>
<evidence type="ECO:0000313" key="2">
    <source>
        <dbReference type="EMBL" id="CAG8589621.1"/>
    </source>
</evidence>
<dbReference type="OrthoDB" id="2352501at2759"/>
<dbReference type="EMBL" id="CAJVPV010005370">
    <property type="protein sequence ID" value="CAG8589621.1"/>
    <property type="molecule type" value="Genomic_DNA"/>
</dbReference>
<reference evidence="2" key="1">
    <citation type="submission" date="2021-06" db="EMBL/GenBank/DDBJ databases">
        <authorList>
            <person name="Kallberg Y."/>
            <person name="Tangrot J."/>
            <person name="Rosling A."/>
        </authorList>
    </citation>
    <scope>NUCLEOTIDE SEQUENCE</scope>
    <source>
        <strain evidence="2">CL551</strain>
    </source>
</reference>
<keyword evidence="3" id="KW-1185">Reference proteome</keyword>
<protein>
    <submittedName>
        <fullName evidence="2">838_t:CDS:1</fullName>
    </submittedName>
</protein>
<feature type="compositionally biased region" description="Basic and acidic residues" evidence="1">
    <location>
        <begin position="12"/>
        <end position="31"/>
    </location>
</feature>
<comment type="caution">
    <text evidence="2">The sequence shown here is derived from an EMBL/GenBank/DDBJ whole genome shotgun (WGS) entry which is preliminary data.</text>
</comment>
<evidence type="ECO:0000313" key="3">
    <source>
        <dbReference type="Proteomes" id="UP000789342"/>
    </source>
</evidence>
<feature type="region of interest" description="Disordered" evidence="1">
    <location>
        <begin position="145"/>
        <end position="167"/>
    </location>
</feature>
<name>A0A9N9C782_9GLOM</name>
<dbReference type="Proteomes" id="UP000789342">
    <property type="component" value="Unassembled WGS sequence"/>
</dbReference>
<accession>A0A9N9C782</accession>
<gene>
    <name evidence="2" type="ORF">AMORRO_LOCUS7285</name>
</gene>
<feature type="region of interest" description="Disordered" evidence="1">
    <location>
        <begin position="1"/>
        <end position="41"/>
    </location>
</feature>
<dbReference type="AlphaFoldDB" id="A0A9N9C782"/>
<proteinExistence type="predicted"/>
<evidence type="ECO:0000256" key="1">
    <source>
        <dbReference type="SAM" id="MobiDB-lite"/>
    </source>
</evidence>